<evidence type="ECO:0000313" key="2">
    <source>
        <dbReference type="EMBL" id="GAA0576424.1"/>
    </source>
</evidence>
<sequence length="243" mass="27055">MNRFTRLIVAAAIFATPLTAAGVPSGLEVRAPTALEPWDGNAKIFWRKSEYPELYQPTIRLRGFRVPGAAHSDFAVALEERSGRYILIAIERSSVAQMFQREQKGMETAGSRASGRKAPEKTWGRRCTIGLHRNIAEKLIEIWTRMLRDVRPMDSDWVVLDGSTDYFWVALNDKSLAGSTFAPRDDTNPGMQSEILAALPGYCQSGTANLNGIQTVDKARADRNRIEALADHLLARLRDKAIP</sequence>
<evidence type="ECO:0000313" key="3">
    <source>
        <dbReference type="Proteomes" id="UP001499951"/>
    </source>
</evidence>
<keyword evidence="3" id="KW-1185">Reference proteome</keyword>
<dbReference type="EMBL" id="BAAADD010000007">
    <property type="protein sequence ID" value="GAA0576424.1"/>
    <property type="molecule type" value="Genomic_DNA"/>
</dbReference>
<gene>
    <name evidence="2" type="ORF">GCM10008942_26590</name>
</gene>
<proteinExistence type="predicted"/>
<comment type="caution">
    <text evidence="2">The sequence shown here is derived from an EMBL/GenBank/DDBJ whole genome shotgun (WGS) entry which is preliminary data.</text>
</comment>
<dbReference type="RefSeq" id="WP_166936473.1">
    <property type="nucleotide sequence ID" value="NZ_BAAADD010000007.1"/>
</dbReference>
<feature type="chain" id="PRO_5045746501" evidence="1">
    <location>
        <begin position="21"/>
        <end position="243"/>
    </location>
</feature>
<reference evidence="2 3" key="1">
    <citation type="journal article" date="2019" name="Int. J. Syst. Evol. Microbiol.">
        <title>The Global Catalogue of Microorganisms (GCM) 10K type strain sequencing project: providing services to taxonomists for standard genome sequencing and annotation.</title>
        <authorList>
            <consortium name="The Broad Institute Genomics Platform"/>
            <consortium name="The Broad Institute Genome Sequencing Center for Infectious Disease"/>
            <person name="Wu L."/>
            <person name="Ma J."/>
        </authorList>
    </citation>
    <scope>NUCLEOTIDE SEQUENCE [LARGE SCALE GENOMIC DNA]</scope>
    <source>
        <strain evidence="2 3">JCM 15089</strain>
    </source>
</reference>
<protein>
    <submittedName>
        <fullName evidence="2">Uncharacterized protein</fullName>
    </submittedName>
</protein>
<name>A0ABN1EWR9_9PROT</name>
<organism evidence="2 3">
    <name type="scientific">Rhizomicrobium electricum</name>
    <dbReference type="NCBI Taxonomy" id="480070"/>
    <lineage>
        <taxon>Bacteria</taxon>
        <taxon>Pseudomonadati</taxon>
        <taxon>Pseudomonadota</taxon>
        <taxon>Alphaproteobacteria</taxon>
        <taxon>Micropepsales</taxon>
        <taxon>Micropepsaceae</taxon>
        <taxon>Rhizomicrobium</taxon>
    </lineage>
</organism>
<evidence type="ECO:0000256" key="1">
    <source>
        <dbReference type="SAM" id="SignalP"/>
    </source>
</evidence>
<dbReference type="Proteomes" id="UP001499951">
    <property type="component" value="Unassembled WGS sequence"/>
</dbReference>
<accession>A0ABN1EWR9</accession>
<keyword evidence="1" id="KW-0732">Signal</keyword>
<feature type="signal peptide" evidence="1">
    <location>
        <begin position="1"/>
        <end position="20"/>
    </location>
</feature>